<evidence type="ECO:0000313" key="2">
    <source>
        <dbReference type="EMBL" id="MEK0188392.1"/>
    </source>
</evidence>
<feature type="signal peptide" evidence="1">
    <location>
        <begin position="1"/>
        <end position="25"/>
    </location>
</feature>
<organism evidence="2 3">
    <name type="scientific">Microcoleus anatoxicus PTRS2</name>
    <dbReference type="NCBI Taxonomy" id="2705321"/>
    <lineage>
        <taxon>Bacteria</taxon>
        <taxon>Bacillati</taxon>
        <taxon>Cyanobacteriota</taxon>
        <taxon>Cyanophyceae</taxon>
        <taxon>Oscillatoriophycideae</taxon>
        <taxon>Oscillatoriales</taxon>
        <taxon>Microcoleaceae</taxon>
        <taxon>Microcoleus</taxon>
        <taxon>Microcoleus anatoxicus</taxon>
    </lineage>
</organism>
<sequence length="315" mass="33939">MKKFFTLAVLALATPMITQQSEALAFTLGPLSRDVIYSADGTFDRPNIFFNNPTDTIQISGQTVLGNESTYEAGIYFPSGIGASGLVFNEFKMNLEDKIFAAGPNGLTGYNDIGLPWQLGGVTSTTPFAPDTWHHIAFVQGGGTQRLYLDGQIVGSISRAGNIRDSDGGGFLGAIFRDDPSNIYDQLIPSFIGHLDTFRISNVARYSGNSFEAPKGDLTSDANTQLLYNFILEDYFQQDGDTWVSDLSGNGRNGRFGKGFAGATSPSIVVPVDSQESTPVPEPTTVLGTLAFGAVVSSWRMKRKQQQKVLNSTVA</sequence>
<feature type="chain" id="PRO_5046355920" evidence="1">
    <location>
        <begin position="26"/>
        <end position="315"/>
    </location>
</feature>
<comment type="caution">
    <text evidence="2">The sequence shown here is derived from an EMBL/GenBank/DDBJ whole genome shotgun (WGS) entry which is preliminary data.</text>
</comment>
<protein>
    <submittedName>
        <fullName evidence="2">LamG-like jellyroll fold domain-containing protein</fullName>
    </submittedName>
</protein>
<accession>A0ABU8YV91</accession>
<evidence type="ECO:0000313" key="3">
    <source>
        <dbReference type="Proteomes" id="UP001384579"/>
    </source>
</evidence>
<dbReference type="RefSeq" id="WP_340542066.1">
    <property type="nucleotide sequence ID" value="NZ_JBBLXS010000599.1"/>
</dbReference>
<keyword evidence="3" id="KW-1185">Reference proteome</keyword>
<dbReference type="EMBL" id="JBBLXS010000599">
    <property type="protein sequence ID" value="MEK0188392.1"/>
    <property type="molecule type" value="Genomic_DNA"/>
</dbReference>
<dbReference type="Gene3D" id="2.60.120.200">
    <property type="match status" value="1"/>
</dbReference>
<proteinExistence type="predicted"/>
<reference evidence="2 3" key="1">
    <citation type="journal article" date="2020" name="Harmful Algae">
        <title>Molecular and morphological characterization of a novel dihydroanatoxin-a producing Microcoleus species (cyanobacteria) from the Russian River, California, USA.</title>
        <authorList>
            <person name="Conklin K.Y."/>
            <person name="Stancheva R."/>
            <person name="Otten T.G."/>
            <person name="Fadness R."/>
            <person name="Boyer G.L."/>
            <person name="Read B."/>
            <person name="Zhang X."/>
            <person name="Sheath R.G."/>
        </authorList>
    </citation>
    <scope>NUCLEOTIDE SEQUENCE [LARGE SCALE GENOMIC DNA]</scope>
    <source>
        <strain evidence="2 3">PTRS2</strain>
    </source>
</reference>
<gene>
    <name evidence="2" type="ORF">WMG39_26635</name>
</gene>
<evidence type="ECO:0000256" key="1">
    <source>
        <dbReference type="SAM" id="SignalP"/>
    </source>
</evidence>
<dbReference type="Pfam" id="PF13385">
    <property type="entry name" value="Laminin_G_3"/>
    <property type="match status" value="1"/>
</dbReference>
<dbReference type="InterPro" id="IPR013320">
    <property type="entry name" value="ConA-like_dom_sf"/>
</dbReference>
<keyword evidence="1" id="KW-0732">Signal</keyword>
<dbReference type="SUPFAM" id="SSF49899">
    <property type="entry name" value="Concanavalin A-like lectins/glucanases"/>
    <property type="match status" value="1"/>
</dbReference>
<name>A0ABU8YV91_9CYAN</name>
<dbReference type="Proteomes" id="UP001384579">
    <property type="component" value="Unassembled WGS sequence"/>
</dbReference>